<name>A0A1Y2BP35_9FUNG</name>
<dbReference type="Proteomes" id="UP000193642">
    <property type="component" value="Unassembled WGS sequence"/>
</dbReference>
<feature type="domain" description="Pyridine nucleotide-disulphide oxidoreductase dimerisation" evidence="12">
    <location>
        <begin position="372"/>
        <end position="482"/>
    </location>
</feature>
<dbReference type="GO" id="GO:0004148">
    <property type="term" value="F:dihydrolipoyl dehydrogenase (NADH) activity"/>
    <property type="evidence" value="ECO:0007669"/>
    <property type="project" value="TreeGrafter"/>
</dbReference>
<dbReference type="Gene3D" id="3.50.50.60">
    <property type="entry name" value="FAD/NAD(P)-binding domain"/>
    <property type="match status" value="2"/>
</dbReference>
<dbReference type="PIRSF" id="PIRSF000350">
    <property type="entry name" value="Mercury_reductase_MerA"/>
    <property type="match status" value="1"/>
</dbReference>
<protein>
    <submittedName>
        <fullName evidence="14">Pyridine nucleotide-disulfide oxidoreductase</fullName>
    </submittedName>
</protein>
<dbReference type="PANTHER" id="PTHR22912:SF217">
    <property type="entry name" value="DIHYDROLIPOYL DEHYDROGENASE"/>
    <property type="match status" value="1"/>
</dbReference>
<comment type="similarity">
    <text evidence="1 11">Belongs to the class-I pyridine nucleotide-disulfide oxidoreductase family.</text>
</comment>
<comment type="caution">
    <text evidence="14">The sequence shown here is derived from an EMBL/GenBank/DDBJ whole genome shotgun (WGS) entry which is preliminary data.</text>
</comment>
<evidence type="ECO:0000256" key="5">
    <source>
        <dbReference type="ARBA" id="ARBA00023027"/>
    </source>
</evidence>
<evidence type="ECO:0000256" key="1">
    <source>
        <dbReference type="ARBA" id="ARBA00007532"/>
    </source>
</evidence>
<keyword evidence="5 9" id="KW-0520">NAD</keyword>
<accession>A0A1Y2BP35</accession>
<keyword evidence="6" id="KW-1015">Disulfide bond</keyword>
<dbReference type="Pfam" id="PF02852">
    <property type="entry name" value="Pyr_redox_dim"/>
    <property type="match status" value="1"/>
</dbReference>
<evidence type="ECO:0000256" key="10">
    <source>
        <dbReference type="PIRSR" id="PIRSR000350-4"/>
    </source>
</evidence>
<dbReference type="Gene3D" id="3.30.390.30">
    <property type="match status" value="1"/>
</dbReference>
<comment type="cofactor">
    <cofactor evidence="9">
        <name>FAD</name>
        <dbReference type="ChEBI" id="CHEBI:57692"/>
    </cofactor>
    <text evidence="9">Binds 1 FAD per subunit.</text>
</comment>
<evidence type="ECO:0000256" key="9">
    <source>
        <dbReference type="PIRSR" id="PIRSR000350-3"/>
    </source>
</evidence>
<dbReference type="PRINTS" id="PR00411">
    <property type="entry name" value="PNDRDTASEI"/>
</dbReference>
<dbReference type="GO" id="GO:0006103">
    <property type="term" value="P:2-oxoglutarate metabolic process"/>
    <property type="evidence" value="ECO:0007669"/>
    <property type="project" value="TreeGrafter"/>
</dbReference>
<feature type="domain" description="FAD/NAD(P)-binding" evidence="13">
    <location>
        <begin position="8"/>
        <end position="327"/>
    </location>
</feature>
<feature type="binding site" evidence="9">
    <location>
        <position position="53"/>
    </location>
    <ligand>
        <name>FAD</name>
        <dbReference type="ChEBI" id="CHEBI:57692"/>
    </ligand>
</feature>
<gene>
    <name evidence="14" type="ORF">BCR33DRAFT_722027</name>
</gene>
<feature type="binding site" evidence="9">
    <location>
        <position position="283"/>
    </location>
    <ligand>
        <name>NAD(+)</name>
        <dbReference type="ChEBI" id="CHEBI:57540"/>
    </ligand>
</feature>
<sequence>MSPAPLQFDVIVIGTGSGTKLVRPVAALGYKVAVIEKDAYGGTCLNRGCIPSKMLIHPADIISTLKDEAPKFGIQLTASNQPLQTKMDQKALIDHVCKEIDADSQSIPPMYDRTENLTRFSGSAEFIGERVVKVTQVVGKAETTYTITAPRVYIVTGCKASVLDVPGLQGTPYMTYREILRAPSTFESMIVIGGGYIACELGYYAARVGNTEVTFLVREKMLRGEDEEIRAEFEKEFRSKFNVKIGVSPTALAYENGEFHVTVVDKNGVKETLIAKGLLVATGVEPDTTPLHLETSGVKLDAKGFIKVNHKFETTCPGVYAFGDTIGRYLFKHSSNFEGEWLFNTQYAPEKNKEFIKKWVDSKTGGVLYPPMPHAVFSYPQIGGVGLTQEQAIEVYTKDGVIVGRADIADVAMGAALRATSGFTKLIFRKSDKQLVGAHMVGEQASVVIHMAIAYMNMNATLYDMVDSIYIHPALVEVLRDACRDARGQFQKLG</sequence>
<dbReference type="EMBL" id="MCGO01000055">
    <property type="protein sequence ID" value="ORY36522.1"/>
    <property type="molecule type" value="Genomic_DNA"/>
</dbReference>
<evidence type="ECO:0000313" key="14">
    <source>
        <dbReference type="EMBL" id="ORY36522.1"/>
    </source>
</evidence>
<dbReference type="InterPro" id="IPR050151">
    <property type="entry name" value="Class-I_Pyr_Nuc-Dis_Oxidored"/>
</dbReference>
<organism evidence="14 15">
    <name type="scientific">Rhizoclosmatium globosum</name>
    <dbReference type="NCBI Taxonomy" id="329046"/>
    <lineage>
        <taxon>Eukaryota</taxon>
        <taxon>Fungi</taxon>
        <taxon>Fungi incertae sedis</taxon>
        <taxon>Chytridiomycota</taxon>
        <taxon>Chytridiomycota incertae sedis</taxon>
        <taxon>Chytridiomycetes</taxon>
        <taxon>Chytridiales</taxon>
        <taxon>Chytriomycetaceae</taxon>
        <taxon>Rhizoclosmatium</taxon>
    </lineage>
</organism>
<dbReference type="InterPro" id="IPR001100">
    <property type="entry name" value="Pyr_nuc-diS_OxRdtase"/>
</dbReference>
<feature type="binding site" evidence="9">
    <location>
        <begin position="193"/>
        <end position="200"/>
    </location>
    <ligand>
        <name>NAD(+)</name>
        <dbReference type="ChEBI" id="CHEBI:57540"/>
    </ligand>
</feature>
<dbReference type="InterPro" id="IPR012999">
    <property type="entry name" value="Pyr_OxRdtase_I_AS"/>
</dbReference>
<dbReference type="SUPFAM" id="SSF55424">
    <property type="entry name" value="FAD/NAD-linked reductases, dimerisation (C-terminal) domain"/>
    <property type="match status" value="1"/>
</dbReference>
<feature type="non-terminal residue" evidence="14">
    <location>
        <position position="494"/>
    </location>
</feature>
<dbReference type="PROSITE" id="PS00076">
    <property type="entry name" value="PYRIDINE_REDOX_1"/>
    <property type="match status" value="1"/>
</dbReference>
<evidence type="ECO:0000256" key="7">
    <source>
        <dbReference type="ARBA" id="ARBA00023284"/>
    </source>
</evidence>
<evidence type="ECO:0000256" key="8">
    <source>
        <dbReference type="PIRSR" id="PIRSR000350-2"/>
    </source>
</evidence>
<dbReference type="GO" id="GO:0050660">
    <property type="term" value="F:flavin adenine dinucleotide binding"/>
    <property type="evidence" value="ECO:0007669"/>
    <property type="project" value="TreeGrafter"/>
</dbReference>
<feature type="binding site" evidence="9">
    <location>
        <position position="324"/>
    </location>
    <ligand>
        <name>FAD</name>
        <dbReference type="ChEBI" id="CHEBI:57692"/>
    </ligand>
</feature>
<dbReference type="AlphaFoldDB" id="A0A1Y2BP35"/>
<dbReference type="InterPro" id="IPR016156">
    <property type="entry name" value="FAD/NAD-linked_Rdtase_dimer_sf"/>
</dbReference>
<dbReference type="Pfam" id="PF07992">
    <property type="entry name" value="Pyr_redox_2"/>
    <property type="match status" value="1"/>
</dbReference>
<evidence type="ECO:0000256" key="2">
    <source>
        <dbReference type="ARBA" id="ARBA00022630"/>
    </source>
</evidence>
<keyword evidence="2 11" id="KW-0285">Flavoprotein</keyword>
<dbReference type="OrthoDB" id="361797at2759"/>
<feature type="active site" description="Proton acceptor" evidence="8">
    <location>
        <position position="472"/>
    </location>
</feature>
<keyword evidence="15" id="KW-1185">Reference proteome</keyword>
<evidence type="ECO:0000313" key="15">
    <source>
        <dbReference type="Proteomes" id="UP000193642"/>
    </source>
</evidence>
<dbReference type="STRING" id="329046.A0A1Y2BP35"/>
<keyword evidence="3 9" id="KW-0274">FAD</keyword>
<evidence type="ECO:0000256" key="3">
    <source>
        <dbReference type="ARBA" id="ARBA00022827"/>
    </source>
</evidence>
<reference evidence="14 15" key="1">
    <citation type="submission" date="2016-07" db="EMBL/GenBank/DDBJ databases">
        <title>Pervasive Adenine N6-methylation of Active Genes in Fungi.</title>
        <authorList>
            <consortium name="DOE Joint Genome Institute"/>
            <person name="Mondo S.J."/>
            <person name="Dannebaum R.O."/>
            <person name="Kuo R.C."/>
            <person name="Labutti K."/>
            <person name="Haridas S."/>
            <person name="Kuo A."/>
            <person name="Salamov A."/>
            <person name="Ahrendt S.R."/>
            <person name="Lipzen A."/>
            <person name="Sullivan W."/>
            <person name="Andreopoulos W.B."/>
            <person name="Clum A."/>
            <person name="Lindquist E."/>
            <person name="Daum C."/>
            <person name="Ramamoorthy G.K."/>
            <person name="Gryganskyi A."/>
            <person name="Culley D."/>
            <person name="Magnuson J.K."/>
            <person name="James T.Y."/>
            <person name="O'Malley M.A."/>
            <person name="Stajich J.E."/>
            <person name="Spatafora J.W."/>
            <person name="Visel A."/>
            <person name="Grigoriev I.V."/>
        </authorList>
    </citation>
    <scope>NUCLEOTIDE SEQUENCE [LARGE SCALE GENOMIC DNA]</scope>
    <source>
        <strain evidence="14 15">JEL800</strain>
    </source>
</reference>
<keyword evidence="9" id="KW-0547">Nucleotide-binding</keyword>
<dbReference type="InterPro" id="IPR004099">
    <property type="entry name" value="Pyr_nucl-diS_OxRdtase_dimer"/>
</dbReference>
<dbReference type="PRINTS" id="PR00368">
    <property type="entry name" value="FADPNR"/>
</dbReference>
<evidence type="ECO:0000256" key="6">
    <source>
        <dbReference type="ARBA" id="ARBA00023157"/>
    </source>
</evidence>
<dbReference type="InterPro" id="IPR023753">
    <property type="entry name" value="FAD/NAD-binding_dom"/>
</dbReference>
<dbReference type="PANTHER" id="PTHR22912">
    <property type="entry name" value="DISULFIDE OXIDOREDUCTASE"/>
    <property type="match status" value="1"/>
</dbReference>
<evidence type="ECO:0000259" key="13">
    <source>
        <dbReference type="Pfam" id="PF07992"/>
    </source>
</evidence>
<evidence type="ECO:0000256" key="11">
    <source>
        <dbReference type="RuleBase" id="RU003691"/>
    </source>
</evidence>
<evidence type="ECO:0000259" key="12">
    <source>
        <dbReference type="Pfam" id="PF02852"/>
    </source>
</evidence>
<dbReference type="InterPro" id="IPR036188">
    <property type="entry name" value="FAD/NAD-bd_sf"/>
</dbReference>
<keyword evidence="4 11" id="KW-0560">Oxidoreductase</keyword>
<keyword evidence="7 11" id="KW-0676">Redox-active center</keyword>
<dbReference type="SUPFAM" id="SSF51905">
    <property type="entry name" value="FAD/NAD(P)-binding domain"/>
    <property type="match status" value="1"/>
</dbReference>
<proteinExistence type="inferred from homology"/>
<evidence type="ECO:0000256" key="4">
    <source>
        <dbReference type="ARBA" id="ARBA00023002"/>
    </source>
</evidence>
<feature type="disulfide bond" description="Redox-active" evidence="10">
    <location>
        <begin position="44"/>
        <end position="49"/>
    </location>
</feature>